<dbReference type="EMBL" id="NBNE01001017">
    <property type="protein sequence ID" value="OWZ15975.1"/>
    <property type="molecule type" value="Genomic_DNA"/>
</dbReference>
<reference evidence="2" key="1">
    <citation type="submission" date="2017-03" db="EMBL/GenBank/DDBJ databases">
        <title>Phytopthora megakarya and P. palmivora, two closely related causual agents of cacao black pod achieved similar genome size and gene model numbers by different mechanisms.</title>
        <authorList>
            <person name="Ali S."/>
            <person name="Shao J."/>
            <person name="Larry D.J."/>
            <person name="Kronmiller B."/>
            <person name="Shen D."/>
            <person name="Strem M.D."/>
            <person name="Melnick R.L."/>
            <person name="Guiltinan M.J."/>
            <person name="Tyler B.M."/>
            <person name="Meinhardt L.W."/>
            <person name="Bailey B.A."/>
        </authorList>
    </citation>
    <scope>NUCLEOTIDE SEQUENCE [LARGE SCALE GENOMIC DNA]</scope>
    <source>
        <strain evidence="2">zdho120</strain>
    </source>
</reference>
<dbReference type="AlphaFoldDB" id="A0A225WEE0"/>
<evidence type="ECO:0000313" key="2">
    <source>
        <dbReference type="Proteomes" id="UP000198211"/>
    </source>
</evidence>
<accession>A0A225WEE0</accession>
<keyword evidence="2" id="KW-1185">Reference proteome</keyword>
<sequence>MSEGWMARYEEAKLQRYVIDHVSGDVNVWLAVVQHVSPINKVDFKWPNDRSLRGAQDEDHNSTLKDVALDAGRGLYCFKEDTIWVLDGAVDLQQRLCVMVHTRASVHHGATASIKSLVRFGKTLRATRPNEVIHLDFLPVVELGLRILISCSDATVDQAYASLFDWFKGFGTFLQRSPIKAFTSKIRLSNDNIAHWELSTSSRLQIVLEQMAFHSECKLQITDWPHIRPVVQAALNGMSTDHLNGVMPLTAFTALPDIEKISAPFALLLTCASHAHRRSEYHRKVARDRYANTRVVMLQKFSRGPKCIITALNSDTFETQDLVEPFSTTVRPVSCLHLYREAMCGIPEDSLEHAIHGKGGHLVE</sequence>
<name>A0A225WEE0_9STRA</name>
<organism evidence="1 2">
    <name type="scientific">Phytophthora megakarya</name>
    <dbReference type="NCBI Taxonomy" id="4795"/>
    <lineage>
        <taxon>Eukaryota</taxon>
        <taxon>Sar</taxon>
        <taxon>Stramenopiles</taxon>
        <taxon>Oomycota</taxon>
        <taxon>Peronosporomycetes</taxon>
        <taxon>Peronosporales</taxon>
        <taxon>Peronosporaceae</taxon>
        <taxon>Phytophthora</taxon>
    </lineage>
</organism>
<evidence type="ECO:0000313" key="1">
    <source>
        <dbReference type="EMBL" id="OWZ15975.1"/>
    </source>
</evidence>
<gene>
    <name evidence="1" type="ORF">PHMEG_00010295</name>
</gene>
<comment type="caution">
    <text evidence="1">The sequence shown here is derived from an EMBL/GenBank/DDBJ whole genome shotgun (WGS) entry which is preliminary data.</text>
</comment>
<proteinExistence type="predicted"/>
<protein>
    <submittedName>
        <fullName evidence="1">Uncharacterized protein</fullName>
    </submittedName>
</protein>
<dbReference type="Proteomes" id="UP000198211">
    <property type="component" value="Unassembled WGS sequence"/>
</dbReference>